<evidence type="ECO:0008006" key="3">
    <source>
        <dbReference type="Google" id="ProtNLM"/>
    </source>
</evidence>
<accession>A0ABQ1P7W5</accession>
<protein>
    <recommendedName>
        <fullName evidence="3">Bacteriocin</fullName>
    </recommendedName>
</protein>
<sequence length="39" mass="4308">MSKEKEVKKQTRGTAGGLLCSMGIHNWVNGRCSRCGKKK</sequence>
<reference evidence="2" key="1">
    <citation type="journal article" date="2019" name="Int. J. Syst. Evol. Microbiol.">
        <title>The Global Catalogue of Microorganisms (GCM) 10K type strain sequencing project: providing services to taxonomists for standard genome sequencing and annotation.</title>
        <authorList>
            <consortium name="The Broad Institute Genomics Platform"/>
            <consortium name="The Broad Institute Genome Sequencing Center for Infectious Disease"/>
            <person name="Wu L."/>
            <person name="Ma J."/>
        </authorList>
    </citation>
    <scope>NUCLEOTIDE SEQUENCE [LARGE SCALE GENOMIC DNA]</scope>
    <source>
        <strain evidence="2">CGMCC 1.15942</strain>
    </source>
</reference>
<keyword evidence="2" id="KW-1185">Reference proteome</keyword>
<gene>
    <name evidence="1" type="ORF">GCM10011573_23020</name>
</gene>
<name>A0ABQ1P7W5_9ENTE</name>
<comment type="caution">
    <text evidence="1">The sequence shown here is derived from an EMBL/GenBank/DDBJ whole genome shotgun (WGS) entry which is preliminary data.</text>
</comment>
<evidence type="ECO:0000313" key="2">
    <source>
        <dbReference type="Proteomes" id="UP000630615"/>
    </source>
</evidence>
<dbReference type="EMBL" id="BMKI01000005">
    <property type="protein sequence ID" value="GGC92812.1"/>
    <property type="molecule type" value="Genomic_DNA"/>
</dbReference>
<dbReference type="Proteomes" id="UP000630615">
    <property type="component" value="Unassembled WGS sequence"/>
</dbReference>
<organism evidence="1 2">
    <name type="scientific">Enterococcus wangshanyuanii</name>
    <dbReference type="NCBI Taxonomy" id="2005703"/>
    <lineage>
        <taxon>Bacteria</taxon>
        <taxon>Bacillati</taxon>
        <taxon>Bacillota</taxon>
        <taxon>Bacilli</taxon>
        <taxon>Lactobacillales</taxon>
        <taxon>Enterococcaceae</taxon>
        <taxon>Enterococcus</taxon>
    </lineage>
</organism>
<proteinExistence type="predicted"/>
<evidence type="ECO:0000313" key="1">
    <source>
        <dbReference type="EMBL" id="GGC92812.1"/>
    </source>
</evidence>